<gene>
    <name evidence="1" type="ORF">CCAP1982_LOCUS6440</name>
</gene>
<accession>A0A811UIN8</accession>
<organism evidence="1 2">
    <name type="scientific">Ceratitis capitata</name>
    <name type="common">Mediterranean fruit fly</name>
    <name type="synonym">Tephritis capitata</name>
    <dbReference type="NCBI Taxonomy" id="7213"/>
    <lineage>
        <taxon>Eukaryota</taxon>
        <taxon>Metazoa</taxon>
        <taxon>Ecdysozoa</taxon>
        <taxon>Arthropoda</taxon>
        <taxon>Hexapoda</taxon>
        <taxon>Insecta</taxon>
        <taxon>Pterygota</taxon>
        <taxon>Neoptera</taxon>
        <taxon>Endopterygota</taxon>
        <taxon>Diptera</taxon>
        <taxon>Brachycera</taxon>
        <taxon>Muscomorpha</taxon>
        <taxon>Tephritoidea</taxon>
        <taxon>Tephritidae</taxon>
        <taxon>Ceratitis</taxon>
        <taxon>Ceratitis</taxon>
    </lineage>
</organism>
<sequence>MPPCSALPNARLTQRVAAPHMHGQTEGLYHLSIQCGMGMRWSCGSVATRQGLLKRQRRRLRLTLSLAACCIRCATFPSTGV</sequence>
<dbReference type="Proteomes" id="UP000606786">
    <property type="component" value="Unassembled WGS sequence"/>
</dbReference>
<dbReference type="EMBL" id="CAJHJT010000012">
    <property type="protein sequence ID" value="CAD6997816.1"/>
    <property type="molecule type" value="Genomic_DNA"/>
</dbReference>
<comment type="caution">
    <text evidence="1">The sequence shown here is derived from an EMBL/GenBank/DDBJ whole genome shotgun (WGS) entry which is preliminary data.</text>
</comment>
<protein>
    <submittedName>
        <fullName evidence="1">(Mediterranean fruit fly) hypothetical protein</fullName>
    </submittedName>
</protein>
<keyword evidence="2" id="KW-1185">Reference proteome</keyword>
<evidence type="ECO:0000313" key="1">
    <source>
        <dbReference type="EMBL" id="CAD6997816.1"/>
    </source>
</evidence>
<dbReference type="AlphaFoldDB" id="A0A811UIN8"/>
<name>A0A811UIN8_CERCA</name>
<reference evidence="1" key="1">
    <citation type="submission" date="2020-11" db="EMBL/GenBank/DDBJ databases">
        <authorList>
            <person name="Whitehead M."/>
        </authorList>
    </citation>
    <scope>NUCLEOTIDE SEQUENCE</scope>
    <source>
        <strain evidence="1">EGII</strain>
    </source>
</reference>
<proteinExistence type="predicted"/>
<evidence type="ECO:0000313" key="2">
    <source>
        <dbReference type="Proteomes" id="UP000606786"/>
    </source>
</evidence>